<dbReference type="Pfam" id="PF00144">
    <property type="entry name" value="Beta-lactamase"/>
    <property type="match status" value="1"/>
</dbReference>
<reference evidence="2 3" key="1">
    <citation type="journal article" date="2013" name="Int. J. Syst. Evol. Microbiol.">
        <title>Tumebacillus flagellatus sp. nov., an alpha-amylase/pullulanase-producing bacterium isolated from cassava wastewater.</title>
        <authorList>
            <person name="Wang Q."/>
            <person name="Xie N."/>
            <person name="Qin Y."/>
            <person name="Shen N."/>
            <person name="Zhu J."/>
            <person name="Mi H."/>
            <person name="Huang R."/>
        </authorList>
    </citation>
    <scope>NUCLEOTIDE SEQUENCE [LARGE SCALE GENOMIC DNA]</scope>
    <source>
        <strain evidence="2 3">GST4</strain>
    </source>
</reference>
<dbReference type="PANTHER" id="PTHR43283">
    <property type="entry name" value="BETA-LACTAMASE-RELATED"/>
    <property type="match status" value="1"/>
</dbReference>
<dbReference type="PANTHER" id="PTHR43283:SF7">
    <property type="entry name" value="BETA-LACTAMASE-RELATED DOMAIN-CONTAINING PROTEIN"/>
    <property type="match status" value="1"/>
</dbReference>
<sequence length="311" mass="35242">MNLLTERYSPLVTYVERVQRQIGATASALYIWRQGDVMEWYNGTDIGPSSRFHVHSVRKSYIGLALALAQEDGKIGSLDDRVSDYLTYENLDSTTLRHLVTNTHGMHTEPDGRIVRDHPPGKGWQYVNTGIDMLLELIRQQTGQSVSELLQERVLKPNGFRETGWETCVSDEMNLVPDAFDNGTEQFQLKPDCNLYVSARELARWGLLHKEQLGVFGRATSVQTPKLLDEDLPRQGYGWYVQDEFCARSEIGEHVPRGSFQILGVNGCAVLVIPALDMVAVRMYNKIGNPPGYYYLRDIRDFGNLAVQLSR</sequence>
<proteinExistence type="predicted"/>
<comment type="caution">
    <text evidence="2">The sequence shown here is derived from an EMBL/GenBank/DDBJ whole genome shotgun (WGS) entry which is preliminary data.</text>
</comment>
<dbReference type="Gene3D" id="3.40.710.10">
    <property type="entry name" value="DD-peptidase/beta-lactamase superfamily"/>
    <property type="match status" value="1"/>
</dbReference>
<dbReference type="InterPro" id="IPR012338">
    <property type="entry name" value="Beta-lactam/transpept-like"/>
</dbReference>
<accession>A0A074LP12</accession>
<organism evidence="2 3">
    <name type="scientific">Tumebacillus flagellatus</name>
    <dbReference type="NCBI Taxonomy" id="1157490"/>
    <lineage>
        <taxon>Bacteria</taxon>
        <taxon>Bacillati</taxon>
        <taxon>Bacillota</taxon>
        <taxon>Bacilli</taxon>
        <taxon>Bacillales</taxon>
        <taxon>Alicyclobacillaceae</taxon>
        <taxon>Tumebacillus</taxon>
    </lineage>
</organism>
<dbReference type="InterPro" id="IPR001466">
    <property type="entry name" value="Beta-lactam-related"/>
</dbReference>
<dbReference type="STRING" id="1157490.EL26_19995"/>
<dbReference type="Proteomes" id="UP000027931">
    <property type="component" value="Unassembled WGS sequence"/>
</dbReference>
<dbReference type="SUPFAM" id="SSF56601">
    <property type="entry name" value="beta-lactamase/transpeptidase-like"/>
    <property type="match status" value="1"/>
</dbReference>
<name>A0A074LP12_9BACL</name>
<dbReference type="EMBL" id="JMIR01000035">
    <property type="protein sequence ID" value="KEO81568.1"/>
    <property type="molecule type" value="Genomic_DNA"/>
</dbReference>
<dbReference type="AlphaFoldDB" id="A0A074LP12"/>
<dbReference type="InterPro" id="IPR050789">
    <property type="entry name" value="Diverse_Enzym_Activities"/>
</dbReference>
<dbReference type="RefSeq" id="WP_038092746.1">
    <property type="nucleotide sequence ID" value="NZ_JMIR01000035.1"/>
</dbReference>
<feature type="domain" description="Beta-lactamase-related" evidence="1">
    <location>
        <begin position="24"/>
        <end position="290"/>
    </location>
</feature>
<dbReference type="eggNOG" id="COG1680">
    <property type="taxonomic scope" value="Bacteria"/>
</dbReference>
<evidence type="ECO:0000313" key="3">
    <source>
        <dbReference type="Proteomes" id="UP000027931"/>
    </source>
</evidence>
<evidence type="ECO:0000313" key="2">
    <source>
        <dbReference type="EMBL" id="KEO81568.1"/>
    </source>
</evidence>
<keyword evidence="3" id="KW-1185">Reference proteome</keyword>
<gene>
    <name evidence="2" type="ORF">EL26_19995</name>
</gene>
<evidence type="ECO:0000259" key="1">
    <source>
        <dbReference type="Pfam" id="PF00144"/>
    </source>
</evidence>
<dbReference type="OrthoDB" id="846150at2"/>
<protein>
    <recommendedName>
        <fullName evidence="1">Beta-lactamase-related domain-containing protein</fullName>
    </recommendedName>
</protein>